<dbReference type="STRING" id="1450538.A0A2V5GT04"/>
<dbReference type="AlphaFoldDB" id="A0A2V5GT04"/>
<evidence type="ECO:0000313" key="2">
    <source>
        <dbReference type="EMBL" id="PYI13961.1"/>
    </source>
</evidence>
<accession>A0A2V5GT04</accession>
<evidence type="ECO:0000256" key="1">
    <source>
        <dbReference type="SAM" id="Phobius"/>
    </source>
</evidence>
<dbReference type="PANTHER" id="PTHR35340:SF8">
    <property type="entry name" value="ASST-DOMAIN-CONTAINING PROTEIN"/>
    <property type="match status" value="1"/>
</dbReference>
<dbReference type="InterPro" id="IPR011047">
    <property type="entry name" value="Quinoprotein_ADH-like_sf"/>
</dbReference>
<protein>
    <recommendedName>
        <fullName evidence="4">ASST-domain-containing protein</fullName>
    </recommendedName>
</protein>
<keyword evidence="3" id="KW-1185">Reference proteome</keyword>
<dbReference type="Pfam" id="PF14269">
    <property type="entry name" value="Arylsulfotran_2"/>
    <property type="match status" value="1"/>
</dbReference>
<keyword evidence="1" id="KW-1133">Transmembrane helix</keyword>
<dbReference type="EMBL" id="KZ825225">
    <property type="protein sequence ID" value="PYI13961.1"/>
    <property type="molecule type" value="Genomic_DNA"/>
</dbReference>
<dbReference type="SUPFAM" id="SSF50998">
    <property type="entry name" value="Quinoprotein alcohol dehydrogenase-like"/>
    <property type="match status" value="1"/>
</dbReference>
<name>A0A2V5GT04_ASPV1</name>
<dbReference type="InterPro" id="IPR039535">
    <property type="entry name" value="ASST-like"/>
</dbReference>
<reference evidence="2 3" key="1">
    <citation type="submission" date="2018-02" db="EMBL/GenBank/DDBJ databases">
        <title>The genomes of Aspergillus section Nigri reveals drivers in fungal speciation.</title>
        <authorList>
            <consortium name="DOE Joint Genome Institute"/>
            <person name="Vesth T.C."/>
            <person name="Nybo J."/>
            <person name="Theobald S."/>
            <person name="Brandl J."/>
            <person name="Frisvad J.C."/>
            <person name="Nielsen K.F."/>
            <person name="Lyhne E.K."/>
            <person name="Kogle M.E."/>
            <person name="Kuo A."/>
            <person name="Riley R."/>
            <person name="Clum A."/>
            <person name="Nolan M."/>
            <person name="Lipzen A."/>
            <person name="Salamov A."/>
            <person name="Henrissat B."/>
            <person name="Wiebenga A."/>
            <person name="De vries R.P."/>
            <person name="Grigoriev I.V."/>
            <person name="Mortensen U.H."/>
            <person name="Andersen M.R."/>
            <person name="Baker S.E."/>
        </authorList>
    </citation>
    <scope>NUCLEOTIDE SEQUENCE [LARGE SCALE GENOMIC DNA]</scope>
    <source>
        <strain evidence="2 3">CBS 115571</strain>
    </source>
</reference>
<dbReference type="OMA" id="FEWNSEG"/>
<sequence>MNKTPSSPWVQRKTLLGVPESQALSFLLLHATMTLSRSFGVLLLLLFCSAGMAASDFTASDDSDLMVFRTLPQHRIPKWTITHYHRNATAPGYWFVAPYWVTVGEPYTTRWMPYQVGPYIYDQDGDLVWTGAAYTDNQNAFDLRVVTNLPGNLKPQLSLMVQTGLGVDLEFANGTVLDHQYRQVGSTPVFDKHEFYVYAPHKALAIHQWPKVVDLADIGLPGVSREIKFQGFRDVDYTTGHVFFEWNSEGHIPLHETFVDITVGTPPRGADYIHCNAIEKTKDGDYLMSCRHSSTIYLISGQDGAIRWRLGGKGNNFQKDFDFSWQHDARIILQTPERMVMSFLDNAADELSENKPVSSAMIVELDLVNFEAKLLNQYLRPDGDLTRRRGSTQLLPNNNVFVSWSDYGYISEFDHGGRLLTEARFASDRFGNYRAYKYPWSASPAEPPVMVASVAGINGSELLTECHVSWNGATEVKFWRFWAQAAADGDKTLIGTVAKTGFETSFIARGYMDWVSAEALDADQNSLGFSDMVRSSPPTYWAPGANRPQPDDPQVLLFPPPSEKQSWSPSFVVVVFAAGLALSTLIWLLLALVPVLRHRVVAGYKKVDSVD</sequence>
<feature type="transmembrane region" description="Helical" evidence="1">
    <location>
        <begin position="571"/>
        <end position="596"/>
    </location>
</feature>
<dbReference type="InterPro" id="IPR053143">
    <property type="entry name" value="Arylsulfate_ST"/>
</dbReference>
<keyword evidence="1" id="KW-0812">Transmembrane</keyword>
<keyword evidence="1" id="KW-0472">Membrane</keyword>
<dbReference type="PANTHER" id="PTHR35340">
    <property type="entry name" value="PQQ ENZYME REPEAT PROTEIN-RELATED"/>
    <property type="match status" value="1"/>
</dbReference>
<gene>
    <name evidence="2" type="ORF">BO99DRAFT_447261</name>
</gene>
<evidence type="ECO:0000313" key="3">
    <source>
        <dbReference type="Proteomes" id="UP000249829"/>
    </source>
</evidence>
<organism evidence="2 3">
    <name type="scientific">Aspergillus violaceofuscus (strain CBS 115571)</name>
    <dbReference type="NCBI Taxonomy" id="1450538"/>
    <lineage>
        <taxon>Eukaryota</taxon>
        <taxon>Fungi</taxon>
        <taxon>Dikarya</taxon>
        <taxon>Ascomycota</taxon>
        <taxon>Pezizomycotina</taxon>
        <taxon>Eurotiomycetes</taxon>
        <taxon>Eurotiomycetidae</taxon>
        <taxon>Eurotiales</taxon>
        <taxon>Aspergillaceae</taxon>
        <taxon>Aspergillus</taxon>
    </lineage>
</organism>
<dbReference type="Proteomes" id="UP000249829">
    <property type="component" value="Unassembled WGS sequence"/>
</dbReference>
<evidence type="ECO:0008006" key="4">
    <source>
        <dbReference type="Google" id="ProtNLM"/>
    </source>
</evidence>
<proteinExistence type="predicted"/>